<accession>A0A2N1M2Q8</accession>
<comment type="caution">
    <text evidence="1">The sequence shown here is derived from an EMBL/GenBank/DDBJ whole genome shotgun (WGS) entry which is preliminary data.</text>
</comment>
<name>A0A2N1M2Q8_9GLOM</name>
<organism evidence="1 2">
    <name type="scientific">Rhizophagus irregularis</name>
    <dbReference type="NCBI Taxonomy" id="588596"/>
    <lineage>
        <taxon>Eukaryota</taxon>
        <taxon>Fungi</taxon>
        <taxon>Fungi incertae sedis</taxon>
        <taxon>Mucoromycota</taxon>
        <taxon>Glomeromycotina</taxon>
        <taxon>Glomeromycetes</taxon>
        <taxon>Glomerales</taxon>
        <taxon>Glomeraceae</taxon>
        <taxon>Rhizophagus</taxon>
    </lineage>
</organism>
<evidence type="ECO:0000313" key="2">
    <source>
        <dbReference type="Proteomes" id="UP000233469"/>
    </source>
</evidence>
<dbReference type="Proteomes" id="UP000233469">
    <property type="component" value="Unassembled WGS sequence"/>
</dbReference>
<gene>
    <name evidence="1" type="ORF">RhiirC2_801221</name>
</gene>
<dbReference type="AlphaFoldDB" id="A0A2N1M2Q8"/>
<dbReference type="VEuPathDB" id="FungiDB:RhiirFUN_022674"/>
<reference evidence="1 2" key="2">
    <citation type="submission" date="2017-10" db="EMBL/GenBank/DDBJ databases">
        <title>Extensive intraspecific genome diversity in a model arbuscular mycorrhizal fungus.</title>
        <authorList>
            <person name="Chen E.C.H."/>
            <person name="Morin E."/>
            <person name="Baudet D."/>
            <person name="Noel J."/>
            <person name="Ndikumana S."/>
            <person name="Charron P."/>
            <person name="St-Onge C."/>
            <person name="Giorgi J."/>
            <person name="Grigoriev I.V."/>
            <person name="Roux C."/>
            <person name="Martin F.M."/>
            <person name="Corradi N."/>
        </authorList>
    </citation>
    <scope>NUCLEOTIDE SEQUENCE [LARGE SCALE GENOMIC DNA]</scope>
    <source>
        <strain evidence="1 2">C2</strain>
    </source>
</reference>
<sequence length="200" mass="23002">RRATGKNIRFIPKCYLEHPLSKLLLNTNLKSLWVSADEDNDNTAIWTKLAQFRKDEFLKEKKHFKNYLLSESSREYEIFRQMFAGMSVRSIRYLRAKEVDVVTNPELIYENILKFSRLIKALNWNGPVVGMTDYELGGIVGSTLKLSETSVQTYDDIHNVINYIKQKKAIATQVKVIVLKIPIEKIPPLVISMLPTNGGI</sequence>
<dbReference type="VEuPathDB" id="FungiDB:RhiirA1_403961"/>
<reference evidence="1 2" key="1">
    <citation type="submission" date="2016-04" db="EMBL/GenBank/DDBJ databases">
        <title>Genome analyses suggest a sexual origin of heterokaryosis in a supposedly ancient asexual fungus.</title>
        <authorList>
            <person name="Ropars J."/>
            <person name="Sedzielewska K."/>
            <person name="Noel J."/>
            <person name="Charron P."/>
            <person name="Farinelli L."/>
            <person name="Marton T."/>
            <person name="Kruger M."/>
            <person name="Pelin A."/>
            <person name="Brachmann A."/>
            <person name="Corradi N."/>
        </authorList>
    </citation>
    <scope>NUCLEOTIDE SEQUENCE [LARGE SCALE GENOMIC DNA]</scope>
    <source>
        <strain evidence="1 2">C2</strain>
    </source>
</reference>
<proteinExistence type="predicted"/>
<evidence type="ECO:0000313" key="1">
    <source>
        <dbReference type="EMBL" id="PKK55893.1"/>
    </source>
</evidence>
<protein>
    <submittedName>
        <fullName evidence="1">Uncharacterized protein</fullName>
    </submittedName>
</protein>
<dbReference type="VEuPathDB" id="FungiDB:FUN_007957"/>
<feature type="non-terminal residue" evidence="1">
    <location>
        <position position="1"/>
    </location>
</feature>
<dbReference type="EMBL" id="LLXL01006584">
    <property type="protein sequence ID" value="PKK55893.1"/>
    <property type="molecule type" value="Genomic_DNA"/>
</dbReference>